<accession>A0A2A6FUD0</accession>
<evidence type="ECO:0000313" key="2">
    <source>
        <dbReference type="EMBL" id="PDQ36258.1"/>
    </source>
</evidence>
<name>A0A2A6FUD0_9MICO</name>
<dbReference type="EMBL" id="NAEP01000018">
    <property type="protein sequence ID" value="PDQ36258.1"/>
    <property type="molecule type" value="Genomic_DNA"/>
</dbReference>
<reference evidence="3" key="1">
    <citation type="submission" date="2017-03" db="EMBL/GenBank/DDBJ databases">
        <authorList>
            <person name="Lund M.B."/>
        </authorList>
    </citation>
    <scope>NUCLEOTIDE SEQUENCE [LARGE SCALE GENOMIC DNA]</scope>
</reference>
<proteinExistence type="predicted"/>
<comment type="caution">
    <text evidence="2">The sequence shown here is derived from an EMBL/GenBank/DDBJ whole genome shotgun (WGS) entry which is preliminary data.</text>
</comment>
<gene>
    <name evidence="2" type="ORF">B5766_01440</name>
</gene>
<dbReference type="AlphaFoldDB" id="A0A2A6FUD0"/>
<organism evidence="2 3">
    <name type="scientific">Candidatus Lumbricidiphila eiseniae</name>
    <dbReference type="NCBI Taxonomy" id="1969409"/>
    <lineage>
        <taxon>Bacteria</taxon>
        <taxon>Bacillati</taxon>
        <taxon>Actinomycetota</taxon>
        <taxon>Actinomycetes</taxon>
        <taxon>Micrococcales</taxon>
        <taxon>Microbacteriaceae</taxon>
        <taxon>Candidatus Lumbricidiphila</taxon>
    </lineage>
</organism>
<feature type="region of interest" description="Disordered" evidence="1">
    <location>
        <begin position="82"/>
        <end position="103"/>
    </location>
</feature>
<evidence type="ECO:0008006" key="4">
    <source>
        <dbReference type="Google" id="ProtNLM"/>
    </source>
</evidence>
<dbReference type="Proteomes" id="UP000219994">
    <property type="component" value="Unassembled WGS sequence"/>
</dbReference>
<sequence length="103" mass="10978">MKGKIGLVVGFVAGYVLGTRAGRERYEQIAARAKQVWGHPAIQSRVDSAKEFAGDRLAELPATVRDGAKDFFDRAIRGVNDSKKTAEPTVTDAAKSATRGSAS</sequence>
<protein>
    <recommendedName>
        <fullName evidence="4">Protoporphyrinogen oxidase</fullName>
    </recommendedName>
</protein>
<evidence type="ECO:0000256" key="1">
    <source>
        <dbReference type="SAM" id="MobiDB-lite"/>
    </source>
</evidence>
<evidence type="ECO:0000313" key="3">
    <source>
        <dbReference type="Proteomes" id="UP000219994"/>
    </source>
</evidence>